<dbReference type="EMBL" id="JAWDGP010005773">
    <property type="protein sequence ID" value="KAK3752249.1"/>
    <property type="molecule type" value="Genomic_DNA"/>
</dbReference>
<dbReference type="Proteomes" id="UP001283361">
    <property type="component" value="Unassembled WGS sequence"/>
</dbReference>
<dbReference type="AlphaFoldDB" id="A0AAE0YP70"/>
<dbReference type="CDD" id="cd08946">
    <property type="entry name" value="SDR_e"/>
    <property type="match status" value="1"/>
</dbReference>
<sequence>MATNMVMHYRVLILGGTGFIGRNLVDHIVRNSLATKVCVVDKVPPEMAWLNTEHSESFSSPVVEFKHSNLIHMSSVEKVFCDDEGEFDFVINLAAETKYGLAEPVYKEGIEQLSLNCAEVASRHGVKKFIEVSTAQVYSGDKKLAVEESHLDPWTNLAKHKLEVEKNLANFGSDLNYVIVRPAIVYGLGDTNGLTPRIIIGSIYRYIRQKMQMLWTKDLHMSTVHVQDLVRALWHLCLHGNRGQVFNLADKGSTTQDIVSSLVSELFNINYDFLGSVFSNLARVRMSDVVDDINEKHMRPWSDACKRDGIVNTPLTPFIDQELLYNKHLNIDGTRIESKGFTYNYPTLELSSMKEILEDYLRLGLLPASLTGRDTFYSRSDLDLLQAEGSGLPFGADGDSEDLVYDAVEDHNDS</sequence>
<dbReference type="Pfam" id="PF01370">
    <property type="entry name" value="Epimerase"/>
    <property type="match status" value="1"/>
</dbReference>
<name>A0AAE0YP70_9GAST</name>
<evidence type="ECO:0000313" key="3">
    <source>
        <dbReference type="Proteomes" id="UP001283361"/>
    </source>
</evidence>
<dbReference type="Gene3D" id="3.40.50.720">
    <property type="entry name" value="NAD(P)-binding Rossmann-like Domain"/>
    <property type="match status" value="1"/>
</dbReference>
<keyword evidence="3" id="KW-1185">Reference proteome</keyword>
<evidence type="ECO:0000259" key="1">
    <source>
        <dbReference type="Pfam" id="PF01370"/>
    </source>
</evidence>
<organism evidence="2 3">
    <name type="scientific">Elysia crispata</name>
    <name type="common">lettuce slug</name>
    <dbReference type="NCBI Taxonomy" id="231223"/>
    <lineage>
        <taxon>Eukaryota</taxon>
        <taxon>Metazoa</taxon>
        <taxon>Spiralia</taxon>
        <taxon>Lophotrochozoa</taxon>
        <taxon>Mollusca</taxon>
        <taxon>Gastropoda</taxon>
        <taxon>Heterobranchia</taxon>
        <taxon>Euthyneura</taxon>
        <taxon>Panpulmonata</taxon>
        <taxon>Sacoglossa</taxon>
        <taxon>Placobranchoidea</taxon>
        <taxon>Plakobranchidae</taxon>
        <taxon>Elysia</taxon>
    </lineage>
</organism>
<dbReference type="SUPFAM" id="SSF51735">
    <property type="entry name" value="NAD(P)-binding Rossmann-fold domains"/>
    <property type="match status" value="1"/>
</dbReference>
<comment type="caution">
    <text evidence="2">The sequence shown here is derived from an EMBL/GenBank/DDBJ whole genome shotgun (WGS) entry which is preliminary data.</text>
</comment>
<feature type="domain" description="NAD-dependent epimerase/dehydratase" evidence="1">
    <location>
        <begin position="11"/>
        <end position="249"/>
    </location>
</feature>
<dbReference type="PANTHER" id="PTHR43245">
    <property type="entry name" value="BIFUNCTIONAL POLYMYXIN RESISTANCE PROTEIN ARNA"/>
    <property type="match status" value="1"/>
</dbReference>
<dbReference type="InterPro" id="IPR050177">
    <property type="entry name" value="Lipid_A_modif_metabolic_enz"/>
</dbReference>
<protein>
    <recommendedName>
        <fullName evidence="1">NAD-dependent epimerase/dehydratase domain-containing protein</fullName>
    </recommendedName>
</protein>
<dbReference type="InterPro" id="IPR036291">
    <property type="entry name" value="NAD(P)-bd_dom_sf"/>
</dbReference>
<gene>
    <name evidence="2" type="ORF">RRG08_064270</name>
</gene>
<dbReference type="PANTHER" id="PTHR43245:SF11">
    <property type="entry name" value="LD23561P"/>
    <property type="match status" value="1"/>
</dbReference>
<dbReference type="InterPro" id="IPR001509">
    <property type="entry name" value="Epimerase_deHydtase"/>
</dbReference>
<reference evidence="2" key="1">
    <citation type="journal article" date="2023" name="G3 (Bethesda)">
        <title>A reference genome for the long-term kleptoplast-retaining sea slug Elysia crispata morphotype clarki.</title>
        <authorList>
            <person name="Eastman K.E."/>
            <person name="Pendleton A.L."/>
            <person name="Shaikh M.A."/>
            <person name="Suttiyut T."/>
            <person name="Ogas R."/>
            <person name="Tomko P."/>
            <person name="Gavelis G."/>
            <person name="Widhalm J.R."/>
            <person name="Wisecaver J.H."/>
        </authorList>
    </citation>
    <scope>NUCLEOTIDE SEQUENCE</scope>
    <source>
        <strain evidence="2">ECLA1</strain>
    </source>
</reference>
<accession>A0AAE0YP70</accession>
<proteinExistence type="predicted"/>
<evidence type="ECO:0000313" key="2">
    <source>
        <dbReference type="EMBL" id="KAK3752249.1"/>
    </source>
</evidence>